<dbReference type="SUPFAM" id="SSF52402">
    <property type="entry name" value="Adenine nucleotide alpha hydrolases-like"/>
    <property type="match status" value="1"/>
</dbReference>
<evidence type="ECO:0000313" key="4">
    <source>
        <dbReference type="EMBL" id="CUI99753.1"/>
    </source>
</evidence>
<reference evidence="3 6" key="2">
    <citation type="submission" date="2016-07" db="EMBL/GenBank/DDBJ databases">
        <title>Complete genome sequences of Bordetella pseudohinzii.</title>
        <authorList>
            <person name="Spilker T."/>
            <person name="Darrah R."/>
            <person name="LiPuma J.J."/>
        </authorList>
    </citation>
    <scope>NUCLEOTIDE SEQUENCE [LARGE SCALE GENOMIC DNA]</scope>
    <source>
        <strain evidence="3 6">HI4681</strain>
    </source>
</reference>
<accession>A0A0M7GUM0</accession>
<gene>
    <name evidence="3" type="ORF">BBN53_15215</name>
    <name evidence="4" type="ORF">ERS370011_03257</name>
</gene>
<evidence type="ECO:0000313" key="5">
    <source>
        <dbReference type="Proteomes" id="UP000053096"/>
    </source>
</evidence>
<dbReference type="EMBL" id="CP016440">
    <property type="protein sequence ID" value="ANY17107.1"/>
    <property type="molecule type" value="Genomic_DNA"/>
</dbReference>
<dbReference type="InterPro" id="IPR006015">
    <property type="entry name" value="Universal_stress_UspA"/>
</dbReference>
<dbReference type="KEGG" id="bpdz:BBN53_15215"/>
<organism evidence="4 5">
    <name type="scientific">Bordetella pseudohinzii</name>
    <dbReference type="NCBI Taxonomy" id="1331258"/>
    <lineage>
        <taxon>Bacteria</taxon>
        <taxon>Pseudomonadati</taxon>
        <taxon>Pseudomonadota</taxon>
        <taxon>Betaproteobacteria</taxon>
        <taxon>Burkholderiales</taxon>
        <taxon>Alcaligenaceae</taxon>
        <taxon>Bordetella</taxon>
    </lineage>
</organism>
<name>A0A0J6EXB4_9BORD</name>
<dbReference type="OrthoDB" id="5512223at2"/>
<evidence type="ECO:0000313" key="6">
    <source>
        <dbReference type="Proteomes" id="UP000092950"/>
    </source>
</evidence>
<evidence type="ECO:0000256" key="1">
    <source>
        <dbReference type="ARBA" id="ARBA00008791"/>
    </source>
</evidence>
<reference evidence="4 5" key="1">
    <citation type="submission" date="2015-09" db="EMBL/GenBank/DDBJ databases">
        <authorList>
            <person name="Jackson K.R."/>
            <person name="Lunt B.L."/>
            <person name="Fisher J.N.B."/>
            <person name="Gardner A.V."/>
            <person name="Bailey M.E."/>
            <person name="Deus L.M."/>
            <person name="Earl A.S."/>
            <person name="Gibby P.D."/>
            <person name="Hartmann K.A."/>
            <person name="Liu J.E."/>
            <person name="Manci A.M."/>
            <person name="Nielsen D.A."/>
            <person name="Solomon M.B."/>
            <person name="Breakwell D.P."/>
            <person name="Burnett S.H."/>
            <person name="Grose J.H."/>
        </authorList>
    </citation>
    <scope>NUCLEOTIDE SEQUENCE [LARGE SCALE GENOMIC DNA]</scope>
    <source>
        <strain evidence="4 5">2789STDY5608636</strain>
    </source>
</reference>
<dbReference type="InterPro" id="IPR014729">
    <property type="entry name" value="Rossmann-like_a/b/a_fold"/>
</dbReference>
<protein>
    <submittedName>
        <fullName evidence="3 4">Universal stress protein</fullName>
    </submittedName>
</protein>
<evidence type="ECO:0000259" key="2">
    <source>
        <dbReference type="Pfam" id="PF00582"/>
    </source>
</evidence>
<dbReference type="PANTHER" id="PTHR31964">
    <property type="entry name" value="ADENINE NUCLEOTIDE ALPHA HYDROLASES-LIKE SUPERFAMILY PROTEIN"/>
    <property type="match status" value="1"/>
</dbReference>
<dbReference type="AlphaFoldDB" id="A0A0J6EXB4"/>
<dbReference type="Pfam" id="PF00582">
    <property type="entry name" value="Usp"/>
    <property type="match status" value="1"/>
</dbReference>
<feature type="domain" description="UspA" evidence="2">
    <location>
        <begin position="1"/>
        <end position="141"/>
    </location>
</feature>
<dbReference type="RefSeq" id="WP_043214476.1">
    <property type="nucleotide sequence ID" value="NZ_CAJGUP010000171.1"/>
</dbReference>
<dbReference type="Proteomes" id="UP000092950">
    <property type="component" value="Chromosome"/>
</dbReference>
<dbReference type="InterPro" id="IPR006016">
    <property type="entry name" value="UspA"/>
</dbReference>
<sequence>MKPVVVPVDGSEHALRALSAVLNPKLYPRLGRVHLVTVQPPLLRQGLHLGLTQEDIDAYHAEESATALKDALELLDKAGMPYEVHNEIGVVAETIVKVARDSQASEIVMGSRGLGSVASVLLGSVATKVISLADCPVTLVH</sequence>
<accession>A0A0J6EXB4</accession>
<dbReference type="PANTHER" id="PTHR31964:SF113">
    <property type="entry name" value="USPA DOMAIN-CONTAINING PROTEIN"/>
    <property type="match status" value="1"/>
</dbReference>
<dbReference type="EMBL" id="CYTV01000009">
    <property type="protein sequence ID" value="CUI99753.1"/>
    <property type="molecule type" value="Genomic_DNA"/>
</dbReference>
<dbReference type="Proteomes" id="UP000053096">
    <property type="component" value="Unassembled WGS sequence"/>
</dbReference>
<comment type="similarity">
    <text evidence="1">Belongs to the universal stress protein A family.</text>
</comment>
<dbReference type="Gene3D" id="3.40.50.620">
    <property type="entry name" value="HUPs"/>
    <property type="match status" value="1"/>
</dbReference>
<proteinExistence type="inferred from homology"/>
<keyword evidence="6" id="KW-1185">Reference proteome</keyword>
<dbReference type="CDD" id="cd00293">
    <property type="entry name" value="USP-like"/>
    <property type="match status" value="1"/>
</dbReference>
<dbReference type="PRINTS" id="PR01438">
    <property type="entry name" value="UNVRSLSTRESS"/>
</dbReference>
<evidence type="ECO:0000313" key="3">
    <source>
        <dbReference type="EMBL" id="ANY17107.1"/>
    </source>
</evidence>